<evidence type="ECO:0000313" key="2">
    <source>
        <dbReference type="Proteomes" id="UP000324800"/>
    </source>
</evidence>
<proteinExistence type="predicted"/>
<accession>A0A5J4T6P3</accession>
<sequence>EDRDDGIVGNYG</sequence>
<feature type="non-terminal residue" evidence="1">
    <location>
        <position position="1"/>
    </location>
</feature>
<organism evidence="1 2">
    <name type="scientific">Streblomastix strix</name>
    <dbReference type="NCBI Taxonomy" id="222440"/>
    <lineage>
        <taxon>Eukaryota</taxon>
        <taxon>Metamonada</taxon>
        <taxon>Preaxostyla</taxon>
        <taxon>Oxymonadida</taxon>
        <taxon>Streblomastigidae</taxon>
        <taxon>Streblomastix</taxon>
    </lineage>
</organism>
<dbReference type="Proteomes" id="UP000324800">
    <property type="component" value="Unassembled WGS sequence"/>
</dbReference>
<reference evidence="1 2" key="1">
    <citation type="submission" date="2019-03" db="EMBL/GenBank/DDBJ databases">
        <title>Single cell metagenomics reveals metabolic interactions within the superorganism composed of flagellate Streblomastix strix and complex community of Bacteroidetes bacteria on its surface.</title>
        <authorList>
            <person name="Treitli S.C."/>
            <person name="Kolisko M."/>
            <person name="Husnik F."/>
            <person name="Keeling P."/>
            <person name="Hampl V."/>
        </authorList>
    </citation>
    <scope>NUCLEOTIDE SEQUENCE [LARGE SCALE GENOMIC DNA]</scope>
    <source>
        <strain evidence="1">ST1C</strain>
    </source>
</reference>
<comment type="caution">
    <text evidence="1">The sequence shown here is derived from an EMBL/GenBank/DDBJ whole genome shotgun (WGS) entry which is preliminary data.</text>
</comment>
<name>A0A5J4T6P3_9EUKA</name>
<protein>
    <submittedName>
        <fullName evidence="1">Uncharacterized protein</fullName>
    </submittedName>
</protein>
<dbReference type="EMBL" id="SNRW01037330">
    <property type="protein sequence ID" value="KAA6353848.1"/>
    <property type="molecule type" value="Genomic_DNA"/>
</dbReference>
<gene>
    <name evidence="1" type="ORF">EZS28_050624</name>
</gene>
<evidence type="ECO:0000313" key="1">
    <source>
        <dbReference type="EMBL" id="KAA6353848.1"/>
    </source>
</evidence>